<evidence type="ECO:0000313" key="1">
    <source>
        <dbReference type="EMBL" id="MBX03957.1"/>
    </source>
</evidence>
<accession>A0A2P2KE35</accession>
<organism evidence="1">
    <name type="scientific">Rhizophora mucronata</name>
    <name type="common">Asiatic mangrove</name>
    <dbReference type="NCBI Taxonomy" id="61149"/>
    <lineage>
        <taxon>Eukaryota</taxon>
        <taxon>Viridiplantae</taxon>
        <taxon>Streptophyta</taxon>
        <taxon>Embryophyta</taxon>
        <taxon>Tracheophyta</taxon>
        <taxon>Spermatophyta</taxon>
        <taxon>Magnoliopsida</taxon>
        <taxon>eudicotyledons</taxon>
        <taxon>Gunneridae</taxon>
        <taxon>Pentapetalae</taxon>
        <taxon>rosids</taxon>
        <taxon>fabids</taxon>
        <taxon>Malpighiales</taxon>
        <taxon>Rhizophoraceae</taxon>
        <taxon>Rhizophora</taxon>
    </lineage>
</organism>
<sequence>MHQTLRRRRGDSAFEFQIGFASHLLCSYTWTRRQKKNCPSNFCFVPAGLANCRKLC</sequence>
<dbReference type="EMBL" id="GGEC01023473">
    <property type="protein sequence ID" value="MBX03957.1"/>
    <property type="molecule type" value="Transcribed_RNA"/>
</dbReference>
<proteinExistence type="predicted"/>
<protein>
    <submittedName>
        <fullName evidence="1">Uncharacterized protein</fullName>
    </submittedName>
</protein>
<dbReference type="AlphaFoldDB" id="A0A2P2KE35"/>
<reference evidence="1" key="1">
    <citation type="submission" date="2018-02" db="EMBL/GenBank/DDBJ databases">
        <title>Rhizophora mucronata_Transcriptome.</title>
        <authorList>
            <person name="Meera S.P."/>
            <person name="Sreeshan A."/>
            <person name="Augustine A."/>
        </authorList>
    </citation>
    <scope>NUCLEOTIDE SEQUENCE</scope>
    <source>
        <tissue evidence="1">Leaf</tissue>
    </source>
</reference>
<name>A0A2P2KE35_RHIMU</name>